<reference evidence="2" key="1">
    <citation type="submission" date="2022-04" db="EMBL/GenBank/DDBJ databases">
        <authorList>
            <person name="Ren T."/>
        </authorList>
    </citation>
    <scope>NUCLEOTIDE SEQUENCE</scope>
    <source>
        <strain evidence="2">F63249</strain>
    </source>
</reference>
<dbReference type="RefSeq" id="WP_248412330.1">
    <property type="nucleotide sequence ID" value="NZ_JALPQF010000004.1"/>
</dbReference>
<feature type="transmembrane region" description="Helical" evidence="1">
    <location>
        <begin position="95"/>
        <end position="114"/>
    </location>
</feature>
<dbReference type="Pfam" id="PF13687">
    <property type="entry name" value="DUF4153"/>
    <property type="match status" value="1"/>
</dbReference>
<proteinExistence type="predicted"/>
<evidence type="ECO:0000256" key="1">
    <source>
        <dbReference type="SAM" id="Phobius"/>
    </source>
</evidence>
<evidence type="ECO:0000313" key="3">
    <source>
        <dbReference type="Proteomes" id="UP001203687"/>
    </source>
</evidence>
<feature type="transmembrane region" description="Helical" evidence="1">
    <location>
        <begin position="134"/>
        <end position="153"/>
    </location>
</feature>
<feature type="transmembrane region" description="Helical" evidence="1">
    <location>
        <begin position="298"/>
        <end position="317"/>
    </location>
</feature>
<evidence type="ECO:0000313" key="2">
    <source>
        <dbReference type="EMBL" id="MCK8480146.1"/>
    </source>
</evidence>
<dbReference type="InterPro" id="IPR025291">
    <property type="entry name" value="DUF4153"/>
</dbReference>
<feature type="transmembrane region" description="Helical" evidence="1">
    <location>
        <begin position="363"/>
        <end position="384"/>
    </location>
</feature>
<comment type="caution">
    <text evidence="2">The sequence shown here is derived from an EMBL/GenBank/DDBJ whole genome shotgun (WGS) entry which is preliminary data.</text>
</comment>
<gene>
    <name evidence="2" type="ORF">MUY34_05895</name>
</gene>
<feature type="transmembrane region" description="Helical" evidence="1">
    <location>
        <begin position="22"/>
        <end position="42"/>
    </location>
</feature>
<feature type="transmembrane region" description="Helical" evidence="1">
    <location>
        <begin position="337"/>
        <end position="356"/>
    </location>
</feature>
<feature type="transmembrane region" description="Helical" evidence="1">
    <location>
        <begin position="230"/>
        <end position="250"/>
    </location>
</feature>
<organism evidence="2 3">
    <name type="scientific">Psychroserpens algicola</name>
    <dbReference type="NCBI Taxonomy" id="1719034"/>
    <lineage>
        <taxon>Bacteria</taxon>
        <taxon>Pseudomonadati</taxon>
        <taxon>Bacteroidota</taxon>
        <taxon>Flavobacteriia</taxon>
        <taxon>Flavobacteriales</taxon>
        <taxon>Flavobacteriaceae</taxon>
        <taxon>Psychroserpens</taxon>
    </lineage>
</organism>
<feature type="transmembrane region" description="Helical" evidence="1">
    <location>
        <begin position="54"/>
        <end position="83"/>
    </location>
</feature>
<feature type="transmembrane region" description="Helical" evidence="1">
    <location>
        <begin position="270"/>
        <end position="286"/>
    </location>
</feature>
<keyword evidence="1" id="KW-0812">Transmembrane</keyword>
<dbReference type="EMBL" id="JALPQF010000004">
    <property type="protein sequence ID" value="MCK8480146.1"/>
    <property type="molecule type" value="Genomic_DNA"/>
</dbReference>
<protein>
    <submittedName>
        <fullName evidence="2">DUF4173 domain-containing protein</fullName>
    </submittedName>
</protein>
<keyword evidence="1" id="KW-0472">Membrane</keyword>
<feature type="transmembrane region" description="Helical" evidence="1">
    <location>
        <begin position="165"/>
        <end position="186"/>
    </location>
</feature>
<dbReference type="Proteomes" id="UP001203687">
    <property type="component" value="Unassembled WGS sequence"/>
</dbReference>
<keyword evidence="3" id="KW-1185">Reference proteome</keyword>
<accession>A0ABT0H704</accession>
<keyword evidence="1" id="KW-1133">Transmembrane helix</keyword>
<sequence length="467" mass="54031">MKHISILIASFLFSLLFFDKSIGLNLSIFSIITIVFLGFYNLKAFKNQRIRFYTLAYIITAIFVFVQHSGLSIIANCIAFFTLVGAISEQNTSIYVNWLNGMFTTIAAFFYRYISVNGSEEKVDWKKNIDILHLAKLIGIPLVFIIVFVLLYKNGNPVFNDLINTISFDFINFQWVLFTILGYYLFSNISKPVQIEPITSQDKQITDKLYKSEHFSEVQLKKEKQLGTTLLGLLNLLILLYIATDVTYLITTNATTGTELSSQVHNGINTLIASIFIAIVIILYFFRGNLNFYSENKILKNLTYVWIILNVCLIGLIAIKNQNYIALYGLTYKRIGVYVYILLTCVGLITTFLKVLNIKNMVYLFRINTQIAFILLIVFSTINWDHTITKYNLNTAQNFDISYLINLSNRNAVLLYEQKDNIIASHEHKKRIDTKYWSYVEDVVQNEWQEYSYETFVISKKTSKLRN</sequence>
<name>A0ABT0H704_9FLAO</name>